<reference evidence="4 5" key="1">
    <citation type="submission" date="2011-09" db="EMBL/GenBank/DDBJ databases">
        <title>Complete sequence of chromosome of Thioflavicoccus mobilis 8321.</title>
        <authorList>
            <consortium name="US DOE Joint Genome Institute"/>
            <person name="Lucas S."/>
            <person name="Han J."/>
            <person name="Lapidus A."/>
            <person name="Cheng J.-F."/>
            <person name="Goodwin L."/>
            <person name="Pitluck S."/>
            <person name="Peters L."/>
            <person name="Ovchinnikova G."/>
            <person name="Lu M."/>
            <person name="Detter J.C."/>
            <person name="Han C."/>
            <person name="Tapia R."/>
            <person name="Land M."/>
            <person name="Hauser L."/>
            <person name="Kyrpides N."/>
            <person name="Ivanova N."/>
            <person name="Pagani I."/>
            <person name="Vogl K."/>
            <person name="Liu Z."/>
            <person name="Imhoff J."/>
            <person name="Thiel V."/>
            <person name="Frigaard N.-U."/>
            <person name="Bryant D."/>
            <person name="Woyke T."/>
        </authorList>
    </citation>
    <scope>NUCLEOTIDE SEQUENCE [LARGE SCALE GENOMIC DNA]</scope>
    <source>
        <strain evidence="4 5">8321</strain>
    </source>
</reference>
<sequence length="195" mass="21292">MIELDRTGPLRVALVSDTHGALDHRIAELVAGCDIAVHGGDIGDMSVLAALQPRGGRVLAVCGNNDRPRLRSAEERTFLCDLPDVLQIALPGGMLVAIHGHQFPAAGRHEQLRRRFPDARGIVYGHSHELVVDRQRQPWVLNPGAAGRIRTHGGPACLILTAAESRWTLVVQRFALVPKRRRRSPKEQDKAALSA</sequence>
<dbReference type="RefSeq" id="WP_015280658.1">
    <property type="nucleotide sequence ID" value="NC_019940.1"/>
</dbReference>
<dbReference type="eggNOG" id="COG0622">
    <property type="taxonomic scope" value="Bacteria"/>
</dbReference>
<keyword evidence="2" id="KW-0479">Metal-binding</keyword>
<accession>L0GXH0</accession>
<comment type="cofactor">
    <cofactor evidence="2">
        <name>a divalent metal cation</name>
        <dbReference type="ChEBI" id="CHEBI:60240"/>
    </cofactor>
</comment>
<evidence type="ECO:0000313" key="4">
    <source>
        <dbReference type="EMBL" id="AGA90517.1"/>
    </source>
</evidence>
<proteinExistence type="inferred from homology"/>
<keyword evidence="5" id="KW-1185">Reference proteome</keyword>
<evidence type="ECO:0000256" key="1">
    <source>
        <dbReference type="ARBA" id="ARBA00008950"/>
    </source>
</evidence>
<dbReference type="NCBIfam" id="TIGR00040">
    <property type="entry name" value="yfcE"/>
    <property type="match status" value="1"/>
</dbReference>
<dbReference type="GO" id="GO:0016787">
    <property type="term" value="F:hydrolase activity"/>
    <property type="evidence" value="ECO:0007669"/>
    <property type="project" value="UniProtKB-UniRule"/>
</dbReference>
<dbReference type="OrthoDB" id="9785951at2"/>
<organism evidence="4 5">
    <name type="scientific">Thioflavicoccus mobilis 8321</name>
    <dbReference type="NCBI Taxonomy" id="765912"/>
    <lineage>
        <taxon>Bacteria</taxon>
        <taxon>Pseudomonadati</taxon>
        <taxon>Pseudomonadota</taxon>
        <taxon>Gammaproteobacteria</taxon>
        <taxon>Chromatiales</taxon>
        <taxon>Chromatiaceae</taxon>
        <taxon>Thioflavicoccus</taxon>
    </lineage>
</organism>
<dbReference type="SUPFAM" id="SSF56300">
    <property type="entry name" value="Metallo-dependent phosphatases"/>
    <property type="match status" value="1"/>
</dbReference>
<comment type="similarity">
    <text evidence="1 2">Belongs to the metallophosphoesterase superfamily. YfcE family.</text>
</comment>
<dbReference type="STRING" id="765912.Thimo_1743"/>
<evidence type="ECO:0000259" key="3">
    <source>
        <dbReference type="Pfam" id="PF12850"/>
    </source>
</evidence>
<dbReference type="EC" id="3.1.4.-" evidence="2"/>
<protein>
    <recommendedName>
        <fullName evidence="2">Phosphoesterase</fullName>
        <ecNumber evidence="2">3.1.4.-</ecNumber>
    </recommendedName>
</protein>
<evidence type="ECO:0000256" key="2">
    <source>
        <dbReference type="RuleBase" id="RU362039"/>
    </source>
</evidence>
<dbReference type="KEGG" id="tmb:Thimo_1743"/>
<gene>
    <name evidence="4" type="ORF">Thimo_1743</name>
</gene>
<dbReference type="InterPro" id="IPR024654">
    <property type="entry name" value="Calcineurin-like_PHP_lpxH"/>
</dbReference>
<dbReference type="InterPro" id="IPR000979">
    <property type="entry name" value="Phosphodiesterase_MJ0936/Vps29"/>
</dbReference>
<dbReference type="InterPro" id="IPR029052">
    <property type="entry name" value="Metallo-depent_PP-like"/>
</dbReference>
<dbReference type="AlphaFoldDB" id="L0GXH0"/>
<dbReference type="HOGENOM" id="CLU_063749_3_0_6"/>
<name>L0GXH0_9GAMM</name>
<feature type="domain" description="Calcineurin-like phosphoesterase" evidence="3">
    <location>
        <begin position="11"/>
        <end position="162"/>
    </location>
</feature>
<evidence type="ECO:0000313" key="5">
    <source>
        <dbReference type="Proteomes" id="UP000010816"/>
    </source>
</evidence>
<dbReference type="Proteomes" id="UP000010816">
    <property type="component" value="Chromosome"/>
</dbReference>
<dbReference type="Pfam" id="PF12850">
    <property type="entry name" value="Metallophos_2"/>
    <property type="match status" value="1"/>
</dbReference>
<dbReference type="Gene3D" id="3.60.21.10">
    <property type="match status" value="1"/>
</dbReference>
<dbReference type="EMBL" id="CP003051">
    <property type="protein sequence ID" value="AGA90517.1"/>
    <property type="molecule type" value="Genomic_DNA"/>
</dbReference>
<dbReference type="GO" id="GO:0046872">
    <property type="term" value="F:metal ion binding"/>
    <property type="evidence" value="ECO:0007669"/>
    <property type="project" value="UniProtKB-KW"/>
</dbReference>